<dbReference type="InterPro" id="IPR001932">
    <property type="entry name" value="PPM-type_phosphatase-like_dom"/>
</dbReference>
<evidence type="ECO:0000313" key="4">
    <source>
        <dbReference type="EMBL" id="MDC0682539.1"/>
    </source>
</evidence>
<dbReference type="SUPFAM" id="SSF55781">
    <property type="entry name" value="GAF domain-like"/>
    <property type="match status" value="1"/>
</dbReference>
<dbReference type="InterPro" id="IPR027417">
    <property type="entry name" value="P-loop_NTPase"/>
</dbReference>
<dbReference type="SUPFAM" id="SSF81606">
    <property type="entry name" value="PP2C-like"/>
    <property type="match status" value="1"/>
</dbReference>
<dbReference type="Pfam" id="PF00069">
    <property type="entry name" value="Pkinase"/>
    <property type="match status" value="1"/>
</dbReference>
<accession>A0ABT5C7Z1</accession>
<evidence type="ECO:0000259" key="3">
    <source>
        <dbReference type="PROSITE" id="PS50011"/>
    </source>
</evidence>
<dbReference type="InterPro" id="IPR029016">
    <property type="entry name" value="GAF-like_dom_sf"/>
</dbReference>
<dbReference type="Gene3D" id="1.10.510.10">
    <property type="entry name" value="Transferase(Phosphotransferase) domain 1"/>
    <property type="match status" value="1"/>
</dbReference>
<protein>
    <submittedName>
        <fullName evidence="4">AAA family ATPase</fullName>
    </submittedName>
</protein>
<dbReference type="InterPro" id="IPR000719">
    <property type="entry name" value="Prot_kinase_dom"/>
</dbReference>
<name>A0ABT5C7Z1_9BACT</name>
<feature type="region of interest" description="Disordered" evidence="2">
    <location>
        <begin position="1299"/>
        <end position="1329"/>
    </location>
</feature>
<dbReference type="PANTHER" id="PTHR43642">
    <property type="entry name" value="HYBRID SIGNAL TRANSDUCTION HISTIDINE KINASE G"/>
    <property type="match status" value="1"/>
</dbReference>
<dbReference type="PROSITE" id="PS50011">
    <property type="entry name" value="PROTEIN_KINASE_DOM"/>
    <property type="match status" value="1"/>
</dbReference>
<feature type="coiled-coil region" evidence="1">
    <location>
        <begin position="1494"/>
        <end position="1532"/>
    </location>
</feature>
<dbReference type="CDD" id="cd14014">
    <property type="entry name" value="STKc_PknB_like"/>
    <property type="match status" value="1"/>
</dbReference>
<evidence type="ECO:0000313" key="5">
    <source>
        <dbReference type="Proteomes" id="UP001217485"/>
    </source>
</evidence>
<dbReference type="SUPFAM" id="SSF56112">
    <property type="entry name" value="Protein kinase-like (PK-like)"/>
    <property type="match status" value="1"/>
</dbReference>
<dbReference type="InterPro" id="IPR011009">
    <property type="entry name" value="Kinase-like_dom_sf"/>
</dbReference>
<proteinExistence type="predicted"/>
<feature type="compositionally biased region" description="Low complexity" evidence="2">
    <location>
        <begin position="1315"/>
        <end position="1326"/>
    </location>
</feature>
<dbReference type="SMART" id="SM00065">
    <property type="entry name" value="GAF"/>
    <property type="match status" value="1"/>
</dbReference>
<dbReference type="RefSeq" id="WP_272100542.1">
    <property type="nucleotide sequence ID" value="NZ_JAQNDK010000004.1"/>
</dbReference>
<dbReference type="Pfam" id="PF01590">
    <property type="entry name" value="GAF"/>
    <property type="match status" value="1"/>
</dbReference>
<organism evidence="4 5">
    <name type="scientific">Sorangium atrum</name>
    <dbReference type="NCBI Taxonomy" id="2995308"/>
    <lineage>
        <taxon>Bacteria</taxon>
        <taxon>Pseudomonadati</taxon>
        <taxon>Myxococcota</taxon>
        <taxon>Polyangia</taxon>
        <taxon>Polyangiales</taxon>
        <taxon>Polyangiaceae</taxon>
        <taxon>Sorangium</taxon>
    </lineage>
</organism>
<dbReference type="InterPro" id="IPR041664">
    <property type="entry name" value="AAA_16"/>
</dbReference>
<dbReference type="EMBL" id="JAQNDK010000004">
    <property type="protein sequence ID" value="MDC0682539.1"/>
    <property type="molecule type" value="Genomic_DNA"/>
</dbReference>
<dbReference type="SMART" id="SM00331">
    <property type="entry name" value="PP2C_SIG"/>
    <property type="match status" value="1"/>
</dbReference>
<evidence type="ECO:0000256" key="1">
    <source>
        <dbReference type="SAM" id="Coils"/>
    </source>
</evidence>
<dbReference type="Proteomes" id="UP001217485">
    <property type="component" value="Unassembled WGS sequence"/>
</dbReference>
<dbReference type="Pfam" id="PF13191">
    <property type="entry name" value="AAA_16"/>
    <property type="match status" value="1"/>
</dbReference>
<comment type="caution">
    <text evidence="4">The sequence shown here is derived from an EMBL/GenBank/DDBJ whole genome shotgun (WGS) entry which is preliminary data.</text>
</comment>
<keyword evidence="1" id="KW-0175">Coiled coil</keyword>
<evidence type="ECO:0000256" key="2">
    <source>
        <dbReference type="SAM" id="MobiDB-lite"/>
    </source>
</evidence>
<dbReference type="Gene3D" id="3.40.50.300">
    <property type="entry name" value="P-loop containing nucleotide triphosphate hydrolases"/>
    <property type="match status" value="1"/>
</dbReference>
<dbReference type="SUPFAM" id="SSF52540">
    <property type="entry name" value="P-loop containing nucleoside triphosphate hydrolases"/>
    <property type="match status" value="1"/>
</dbReference>
<reference evidence="4 5" key="1">
    <citation type="submission" date="2023-01" db="EMBL/GenBank/DDBJ databases">
        <title>Minimal conservation of predation-associated metabolite biosynthetic gene clusters underscores biosynthetic potential of Myxococcota including descriptions for ten novel species: Archangium lansinium sp. nov., Myxococcus landrumus sp. nov., Nannocystis bai.</title>
        <authorList>
            <person name="Ahearne A."/>
            <person name="Stevens C."/>
            <person name="Dowd S."/>
        </authorList>
    </citation>
    <scope>NUCLEOTIDE SEQUENCE [LARGE SCALE GENOMIC DNA]</scope>
    <source>
        <strain evidence="4 5">WIWO2</strain>
    </source>
</reference>
<dbReference type="InterPro" id="IPR053159">
    <property type="entry name" value="Hybrid_Histidine_Kinase"/>
</dbReference>
<dbReference type="PANTHER" id="PTHR43642:SF1">
    <property type="entry name" value="HYBRID SIGNAL TRANSDUCTION HISTIDINE KINASE G"/>
    <property type="match status" value="1"/>
</dbReference>
<dbReference type="Gene3D" id="3.30.450.40">
    <property type="match status" value="1"/>
</dbReference>
<gene>
    <name evidence="4" type="ORF">POL72_32730</name>
</gene>
<dbReference type="InterPro" id="IPR003018">
    <property type="entry name" value="GAF"/>
</dbReference>
<feature type="domain" description="Protein kinase" evidence="3">
    <location>
        <begin position="8"/>
        <end position="268"/>
    </location>
</feature>
<dbReference type="Pfam" id="PF07228">
    <property type="entry name" value="SpoIIE"/>
    <property type="match status" value="1"/>
</dbReference>
<dbReference type="Gene3D" id="3.30.200.20">
    <property type="entry name" value="Phosphorylase Kinase, domain 1"/>
    <property type="match status" value="1"/>
</dbReference>
<dbReference type="InterPro" id="IPR036457">
    <property type="entry name" value="PPM-type-like_dom_sf"/>
</dbReference>
<dbReference type="Gene3D" id="3.60.40.10">
    <property type="entry name" value="PPM-type phosphatase domain"/>
    <property type="match status" value="1"/>
</dbReference>
<keyword evidence="5" id="KW-1185">Reference proteome</keyword>
<sequence>MSTLSDRYTLNAKVRETQSSEVYRGYRTIDGASVLVKLLRSERPTALELARLRHEYDVLTWLDTPEVVKAIGLERHGHGLALVMEDAGDASVDKLIRSGRLDLPRSLELALAMARTLAAVHRRHVIHKDIKPHHFFVTDGPSSLVLVDFGIATRLSQKVDALSGVTQLEGTLAYIAPEQTGRMNRSVDFRADLYSLGVTLYELFTGALPFDASDPLELVHSHIARSPRAPVASRPDLPPVLSDVILKLLSKTVEQRYQTAAGLQHDLQRILDQVKQAGAAEVFGLGQRDRSDELSIPEKLYGRERDLDALLEGFGRAKQGRSELVLLSGQAGVGKSALVEELHQHILGRAYFGAGKFDSLARSVPYGPIAHACRALVRSVLAEPPGVLEQRRREILEAVGPNAGLLTDLIPELKHVVGEHPPVPALGPTESQRRFEHVFLSFLGALAAEEHPLVLFLDDLQWADASSTRLLQHVLTAAGARHVLVIGAYRELEIDAAHPLSLLLQELRQAGVRRREITLGPLGPPHIAHLLSDTLGCGFEAVSGLSAALFEKTRGNPFFLAQFLTALHRDGLLRFDHADLAWRWDTGRVWERLATDNVIDFMVSELRRLPQSSQDVLRFAACVGHNFDMATLAVVSQRSHSDVADHLWEALRQGFIASLDGKYRYRAEAHHDATGRVDGALDAAFRFSHDRVQQAAYSLFGPEERDAIHLRVGRLLRERGGADPGDRELFAIVDHLNRGARLIVEPAERRGLARLNLNAGRKARARAAPDAAAHYLRAALDVLGEAGWIEEYEVVCAAHLTMAECEYLTGNLDSAFGLLHVVERNARSVVDRVMGRNLEVLLLTNTGRLDVACAKGIDALRLLDLELPPLEDKAALGAAIGAEFGAYQSAIAESEIESLETVSVMSDARELAVLHTLATSIPAAFQAIPELHFLLVLKGVQLLRRGTAPLAGFFYAQYAIVHLAITGSREHAFRFGRLGLELATRGGSPASKGQVHFLFGVFIAHWRQHISHSLEVLRSGLRISLEMGDQIYASYCAAFILYYRMYAGESLHDLEDSLSTARDLADRTGDVVNQGICKVAQQAIRALTGQTRHPATLESADFDESAFMASAPLPTLAIYGVAKTTAQYLAGRFRDALATSDSCKLVPGFFYHAEHVFYRALILAELTRTAAPEERAGLLDRLRADAATLEAWALSSPANFAHRAALAQAEISRIERRTEGALDLYDRAIALAQEHGFAHAEAIGNELAGRFHLDERRSKVAGAYLAEAIYVYQRWGGTCKVEELKSKYAHVLRSSAARASPLNPADETAASLPRTTSQTTGQTSSTLRPGESLDLTAAIRATEAISTELVIDRLLERLMRTLLENAGAQRGCLILDRAGVLTLEASMTIDPDTIKLDARALRGGSEVPESLVRYVARTGELTVLTDAHRDMRFASDRYFTQARPKSVMCAPMLQGGKVTGVLYLENRITAEAFSPARCGLLQFLATQAAVSLENAMLYGRLEAASQELRRANENLEALVAERTAELRRLVAELWSEMDLARKIQTVLLPQQNRLKDYDMAALMTPAESVGGDYYDVVQTGGSSWVLIGDVSGHGVTAGLTMMMVQTAVRTILTTSPRDGEPLTPAVVLSRANRAVRENLLRVSPDQYMTIVALELGRGKVRYAGLHLDILIHRALSNTVELVETSGMWIGIEDDITALLRDDVIEIGAGDTMLLYTDGLTESVTPAGGMLETQGLAERFHALAAQGLSPSTIVKGLVGPMAGQRLRDDVTVMVLRYSPAERPAAAN</sequence>